<sequence length="589" mass="62755">MSRENSGIDPTSIDIMNSIQTQPQLVSSGSASNVNVFSSTSPNIGRQLSNGNVNSGLNNSMAQLSLNNSLPPQQQQFQSFSIRVKNVPLDISPREAYVLFALSDDLISVELQYSTPIHGNSFSTDSGELSTSPLASPSSIPTIVARFGSLKSAQTAAVKLDSKMVFGHNYHPVKIEFEELMQSIQTNANSIGNSPLLSSAAVAAATNGYITSPPNSGSTMSGGVGNGLPPLSHAGSFSINNGSMPLQQSQSQPQSQQGQLPSSANGFMQKRPSVGSQRSRFLFGDSFNGVDDINAGLNGKSILLMESQNDAREYDQLVRGGPWGSNESPNSVPPPNIQQPQQQQIQGQAPNMDWDRRRQGSAFFSNPPTSQGQPTPTGLGSGSLQQSQVPQSNNQPMQIPSLGQPNVSSSNTITSPQAQPQSHQASIPDLSLLARVPPPVNPADQNPPCNTLYVGNLPPDATEAELRALFAPQQGFRRLSFRTKVLNQNGAASNVSHHSHGPMCFVEFEDVAHATRALAELYGRALPRPGGVSGKGGIRLSFSKNPLGVRGPGQQRRSSTNAGFGYQQSQPQTQFQQQQPLAQPQTQQK</sequence>
<protein>
    <recommendedName>
        <fullName evidence="5">RRM domain-containing protein</fullName>
    </recommendedName>
</protein>
<dbReference type="Pfam" id="PF00076">
    <property type="entry name" value="RRM_1"/>
    <property type="match status" value="1"/>
</dbReference>
<reference evidence="6" key="2">
    <citation type="submission" date="2014-02" db="EMBL/GenBank/DDBJ databases">
        <title>Complete DNA sequence of /Kuraishia capsulata/ illustrates novel genomic features among budding yeasts (/Saccharomycotina/).</title>
        <authorList>
            <person name="Morales L."/>
            <person name="Noel B."/>
            <person name="Porcel B."/>
            <person name="Marcet-Houben M."/>
            <person name="Hullo M-F."/>
            <person name="Sacerdot C."/>
            <person name="Tekaia F."/>
            <person name="Leh-Louis V."/>
            <person name="Despons L."/>
            <person name="Khanna V."/>
            <person name="Aury J-M."/>
            <person name="Barbe V."/>
            <person name="Couloux A."/>
            <person name="Labadie K."/>
            <person name="Pelletier E."/>
            <person name="Souciet J-L."/>
            <person name="Boekhout T."/>
            <person name="Gabaldon T."/>
            <person name="Wincker P."/>
            <person name="Dujon B."/>
        </authorList>
    </citation>
    <scope>NUCLEOTIDE SEQUENCE</scope>
    <source>
        <strain evidence="6">CBS 1993</strain>
    </source>
</reference>
<feature type="region of interest" description="Disordered" evidence="4">
    <location>
        <begin position="216"/>
        <end position="276"/>
    </location>
</feature>
<keyword evidence="1" id="KW-0597">Phosphoprotein</keyword>
<dbReference type="SMART" id="SM00360">
    <property type="entry name" value="RRM"/>
    <property type="match status" value="1"/>
</dbReference>
<keyword evidence="2 3" id="KW-0694">RNA-binding</keyword>
<dbReference type="FunFam" id="3.30.70.330:FF:000089">
    <property type="entry name" value="RNA binding protein"/>
    <property type="match status" value="1"/>
</dbReference>
<dbReference type="GeneID" id="34521359"/>
<accession>W6MMX9</accession>
<dbReference type="EMBL" id="HG793128">
    <property type="protein sequence ID" value="CDK27979.1"/>
    <property type="molecule type" value="Genomic_DNA"/>
</dbReference>
<dbReference type="GO" id="GO:0008361">
    <property type="term" value="P:regulation of cell size"/>
    <property type="evidence" value="ECO:0007669"/>
    <property type="project" value="UniProtKB-ARBA"/>
</dbReference>
<dbReference type="SUPFAM" id="SSF54928">
    <property type="entry name" value="RNA-binding domain, RBD"/>
    <property type="match status" value="1"/>
</dbReference>
<dbReference type="HOGENOM" id="CLU_018359_0_0_1"/>
<proteinExistence type="predicted"/>
<feature type="compositionally biased region" description="Low complexity" evidence="4">
    <location>
        <begin position="567"/>
        <end position="589"/>
    </location>
</feature>
<feature type="region of interest" description="Disordered" evidence="4">
    <location>
        <begin position="528"/>
        <end position="589"/>
    </location>
</feature>
<feature type="compositionally biased region" description="Low complexity" evidence="4">
    <location>
        <begin position="415"/>
        <end position="425"/>
    </location>
</feature>
<feature type="compositionally biased region" description="Low complexity" evidence="4">
    <location>
        <begin position="385"/>
        <end position="398"/>
    </location>
</feature>
<feature type="compositionally biased region" description="Polar residues" evidence="4">
    <location>
        <begin position="401"/>
        <end position="414"/>
    </location>
</feature>
<name>W6MMX9_9ASCO</name>
<dbReference type="InterPro" id="IPR035979">
    <property type="entry name" value="RBD_domain_sf"/>
</dbReference>
<feature type="region of interest" description="Disordered" evidence="4">
    <location>
        <begin position="317"/>
        <end position="425"/>
    </location>
</feature>
<dbReference type="STRING" id="1382522.W6MMX9"/>
<evidence type="ECO:0000313" key="7">
    <source>
        <dbReference type="Proteomes" id="UP000019384"/>
    </source>
</evidence>
<dbReference type="Gene3D" id="3.30.70.330">
    <property type="match status" value="1"/>
</dbReference>
<evidence type="ECO:0000256" key="2">
    <source>
        <dbReference type="ARBA" id="ARBA00022884"/>
    </source>
</evidence>
<evidence type="ECO:0000256" key="3">
    <source>
        <dbReference type="PROSITE-ProRule" id="PRU00176"/>
    </source>
</evidence>
<feature type="compositionally biased region" description="Low complexity" evidence="4">
    <location>
        <begin position="338"/>
        <end position="351"/>
    </location>
</feature>
<dbReference type="OrthoDB" id="431169at2759"/>
<dbReference type="Proteomes" id="UP000019384">
    <property type="component" value="Unassembled WGS sequence"/>
</dbReference>
<keyword evidence="7" id="KW-1185">Reference proteome</keyword>
<dbReference type="InterPro" id="IPR012677">
    <property type="entry name" value="Nucleotide-bd_a/b_plait_sf"/>
</dbReference>
<reference evidence="6" key="1">
    <citation type="submission" date="2013-12" db="EMBL/GenBank/DDBJ databases">
        <authorList>
            <person name="Genoscope - CEA"/>
        </authorList>
    </citation>
    <scope>NUCLEOTIDE SEQUENCE</scope>
    <source>
        <strain evidence="6">CBS 1993</strain>
    </source>
</reference>
<evidence type="ECO:0000256" key="4">
    <source>
        <dbReference type="SAM" id="MobiDB-lite"/>
    </source>
</evidence>
<gene>
    <name evidence="6" type="ORF">KUCA_T00003959001</name>
</gene>
<dbReference type="GO" id="GO:0003723">
    <property type="term" value="F:RNA binding"/>
    <property type="evidence" value="ECO:0007669"/>
    <property type="project" value="UniProtKB-UniRule"/>
</dbReference>
<evidence type="ECO:0000256" key="1">
    <source>
        <dbReference type="ARBA" id="ARBA00022553"/>
    </source>
</evidence>
<dbReference type="PANTHER" id="PTHR10501">
    <property type="entry name" value="U1 SMALL NUCLEAR RIBONUCLEOPROTEIN A/U2 SMALL NUCLEAR RIBONUCLEOPROTEIN B"/>
    <property type="match status" value="1"/>
</dbReference>
<dbReference type="InterPro" id="IPR000504">
    <property type="entry name" value="RRM_dom"/>
</dbReference>
<evidence type="ECO:0000313" key="6">
    <source>
        <dbReference type="EMBL" id="CDK27979.1"/>
    </source>
</evidence>
<organism evidence="6 7">
    <name type="scientific">Kuraishia capsulata CBS 1993</name>
    <dbReference type="NCBI Taxonomy" id="1382522"/>
    <lineage>
        <taxon>Eukaryota</taxon>
        <taxon>Fungi</taxon>
        <taxon>Dikarya</taxon>
        <taxon>Ascomycota</taxon>
        <taxon>Saccharomycotina</taxon>
        <taxon>Pichiomycetes</taxon>
        <taxon>Pichiales</taxon>
        <taxon>Pichiaceae</taxon>
        <taxon>Kuraishia</taxon>
    </lineage>
</organism>
<dbReference type="AlphaFoldDB" id="W6MMX9"/>
<dbReference type="PROSITE" id="PS50102">
    <property type="entry name" value="RRM"/>
    <property type="match status" value="1"/>
</dbReference>
<dbReference type="RefSeq" id="XP_022459971.1">
    <property type="nucleotide sequence ID" value="XM_022602426.1"/>
</dbReference>
<evidence type="ECO:0000259" key="5">
    <source>
        <dbReference type="PROSITE" id="PS50102"/>
    </source>
</evidence>
<feature type="domain" description="RRM" evidence="5">
    <location>
        <begin position="450"/>
        <end position="545"/>
    </location>
</feature>
<feature type="compositionally biased region" description="Low complexity" evidence="4">
    <location>
        <begin position="367"/>
        <end position="378"/>
    </location>
</feature>
<feature type="compositionally biased region" description="Low complexity" evidence="4">
    <location>
        <begin position="242"/>
        <end position="263"/>
    </location>
</feature>